<dbReference type="AlphaFoldDB" id="A0A0F9UJF6"/>
<sequence>MKNADFLADQQHGSTHISNSRDLREDCLGQGFYLKPRRAAPTTTAYAGPISFKDFSRIGG</sequence>
<protein>
    <submittedName>
        <fullName evidence="2">Uncharacterized protein</fullName>
    </submittedName>
</protein>
<name>A0A0F9UJF6_9ZZZZ</name>
<reference evidence="2" key="1">
    <citation type="journal article" date="2015" name="Nature">
        <title>Complex archaea that bridge the gap between prokaryotes and eukaryotes.</title>
        <authorList>
            <person name="Spang A."/>
            <person name="Saw J.H."/>
            <person name="Jorgensen S.L."/>
            <person name="Zaremba-Niedzwiedzka K."/>
            <person name="Martijn J."/>
            <person name="Lind A.E."/>
            <person name="van Eijk R."/>
            <person name="Schleper C."/>
            <person name="Guy L."/>
            <person name="Ettema T.J."/>
        </authorList>
    </citation>
    <scope>NUCLEOTIDE SEQUENCE</scope>
</reference>
<dbReference type="EMBL" id="LAZR01000100">
    <property type="protein sequence ID" value="KKN91769.1"/>
    <property type="molecule type" value="Genomic_DNA"/>
</dbReference>
<feature type="region of interest" description="Disordered" evidence="1">
    <location>
        <begin position="1"/>
        <end position="21"/>
    </location>
</feature>
<organism evidence="2">
    <name type="scientific">marine sediment metagenome</name>
    <dbReference type="NCBI Taxonomy" id="412755"/>
    <lineage>
        <taxon>unclassified sequences</taxon>
        <taxon>metagenomes</taxon>
        <taxon>ecological metagenomes</taxon>
    </lineage>
</organism>
<proteinExistence type="predicted"/>
<gene>
    <name evidence="2" type="ORF">LCGC14_0214420</name>
</gene>
<evidence type="ECO:0000313" key="2">
    <source>
        <dbReference type="EMBL" id="KKN91769.1"/>
    </source>
</evidence>
<accession>A0A0F9UJF6</accession>
<evidence type="ECO:0000256" key="1">
    <source>
        <dbReference type="SAM" id="MobiDB-lite"/>
    </source>
</evidence>
<comment type="caution">
    <text evidence="2">The sequence shown here is derived from an EMBL/GenBank/DDBJ whole genome shotgun (WGS) entry which is preliminary data.</text>
</comment>